<name>A0A9D2TBU1_9FIRM</name>
<keyword evidence="1" id="KW-0812">Transmembrane</keyword>
<feature type="transmembrane region" description="Helical" evidence="1">
    <location>
        <begin position="152"/>
        <end position="170"/>
    </location>
</feature>
<reference evidence="2" key="2">
    <citation type="submission" date="2021-04" db="EMBL/GenBank/DDBJ databases">
        <authorList>
            <person name="Gilroy R."/>
        </authorList>
    </citation>
    <scope>NUCLEOTIDE SEQUENCE</scope>
    <source>
        <strain evidence="2">ChiBcec2-3848</strain>
    </source>
</reference>
<evidence type="ECO:0000313" key="2">
    <source>
        <dbReference type="EMBL" id="HJC63356.1"/>
    </source>
</evidence>
<keyword evidence="1" id="KW-0472">Membrane</keyword>
<gene>
    <name evidence="2" type="ORF">H9753_07040</name>
</gene>
<dbReference type="Pfam" id="PF05857">
    <property type="entry name" value="TraX"/>
    <property type="match status" value="1"/>
</dbReference>
<protein>
    <submittedName>
        <fullName evidence="2">Conjugal transfer protein TraX</fullName>
    </submittedName>
</protein>
<dbReference type="AlphaFoldDB" id="A0A9D2TBU1"/>
<organism evidence="2 3">
    <name type="scientific">Candidatus Blautia merdavium</name>
    <dbReference type="NCBI Taxonomy" id="2838494"/>
    <lineage>
        <taxon>Bacteria</taxon>
        <taxon>Bacillati</taxon>
        <taxon>Bacillota</taxon>
        <taxon>Clostridia</taxon>
        <taxon>Lachnospirales</taxon>
        <taxon>Lachnospiraceae</taxon>
        <taxon>Blautia</taxon>
    </lineage>
</organism>
<evidence type="ECO:0000256" key="1">
    <source>
        <dbReference type="SAM" id="Phobius"/>
    </source>
</evidence>
<feature type="transmembrane region" description="Helical" evidence="1">
    <location>
        <begin position="176"/>
        <end position="193"/>
    </location>
</feature>
<feature type="transmembrane region" description="Helical" evidence="1">
    <location>
        <begin position="75"/>
        <end position="92"/>
    </location>
</feature>
<feature type="transmembrane region" description="Helical" evidence="1">
    <location>
        <begin position="200"/>
        <end position="218"/>
    </location>
</feature>
<dbReference type="Proteomes" id="UP000823886">
    <property type="component" value="Unassembled WGS sequence"/>
</dbReference>
<accession>A0A9D2TBU1</accession>
<reference evidence="2" key="1">
    <citation type="journal article" date="2021" name="PeerJ">
        <title>Extensive microbial diversity within the chicken gut microbiome revealed by metagenomics and culture.</title>
        <authorList>
            <person name="Gilroy R."/>
            <person name="Ravi A."/>
            <person name="Getino M."/>
            <person name="Pursley I."/>
            <person name="Horton D.L."/>
            <person name="Alikhan N.F."/>
            <person name="Baker D."/>
            <person name="Gharbi K."/>
            <person name="Hall N."/>
            <person name="Watson M."/>
            <person name="Adriaenssens E.M."/>
            <person name="Foster-Nyarko E."/>
            <person name="Jarju S."/>
            <person name="Secka A."/>
            <person name="Antonio M."/>
            <person name="Oren A."/>
            <person name="Chaudhuri R.R."/>
            <person name="La Ragione R."/>
            <person name="Hildebrand F."/>
            <person name="Pallen M.J."/>
        </authorList>
    </citation>
    <scope>NUCLEOTIDE SEQUENCE</scope>
    <source>
        <strain evidence="2">ChiBcec2-3848</strain>
    </source>
</reference>
<feature type="transmembrane region" description="Helical" evidence="1">
    <location>
        <begin position="127"/>
        <end position="145"/>
    </location>
</feature>
<keyword evidence="1" id="KW-1133">Transmembrane helix</keyword>
<sequence length="252" mass="28854">MKSIYPSSSRTSLLPPLLSSGALKWIALITMLIDHIGAVILEKGVIAAYNLQLPTAASYETSLLVSQIDSILRKIGRISFPIFCFLLVEGFFHTSSKKKYAARLFFFALLTEIPFDLAFRGSFLETSYQNVLFTLLFGFFTIWAVDRCRQKHPLLAVLPAALGILAGYFFHADNDWKGIVLILLLYLFYYYPLEKTIAGCLALLWEPFACLAFLPINLYNQQKGKSLKYFFYLFYPLHLLVLFLIRYYLFGI</sequence>
<comment type="caution">
    <text evidence="2">The sequence shown here is derived from an EMBL/GenBank/DDBJ whole genome shotgun (WGS) entry which is preliminary data.</text>
</comment>
<dbReference type="InterPro" id="IPR008875">
    <property type="entry name" value="TraX"/>
</dbReference>
<feature type="transmembrane region" description="Helical" evidence="1">
    <location>
        <begin position="230"/>
        <end position="249"/>
    </location>
</feature>
<dbReference type="EMBL" id="DWVZ01000093">
    <property type="protein sequence ID" value="HJC63356.1"/>
    <property type="molecule type" value="Genomic_DNA"/>
</dbReference>
<proteinExistence type="predicted"/>
<evidence type="ECO:0000313" key="3">
    <source>
        <dbReference type="Proteomes" id="UP000823886"/>
    </source>
</evidence>